<dbReference type="EMBL" id="BMTU01000011">
    <property type="protein sequence ID" value="GGQ96002.1"/>
    <property type="molecule type" value="Genomic_DNA"/>
</dbReference>
<organism evidence="2 3">
    <name type="scientific">Streptomyces pilosus</name>
    <dbReference type="NCBI Taxonomy" id="28893"/>
    <lineage>
        <taxon>Bacteria</taxon>
        <taxon>Bacillati</taxon>
        <taxon>Actinomycetota</taxon>
        <taxon>Actinomycetes</taxon>
        <taxon>Kitasatosporales</taxon>
        <taxon>Streptomycetaceae</taxon>
        <taxon>Streptomyces</taxon>
    </lineage>
</organism>
<keyword evidence="3" id="KW-1185">Reference proteome</keyword>
<feature type="region of interest" description="Disordered" evidence="1">
    <location>
        <begin position="48"/>
        <end position="88"/>
    </location>
</feature>
<name>A0A918BWP7_9ACTN</name>
<feature type="compositionally biased region" description="Gly residues" evidence="1">
    <location>
        <begin position="23"/>
        <end position="35"/>
    </location>
</feature>
<evidence type="ECO:0000256" key="1">
    <source>
        <dbReference type="SAM" id="MobiDB-lite"/>
    </source>
</evidence>
<reference evidence="2" key="2">
    <citation type="submission" date="2020-09" db="EMBL/GenBank/DDBJ databases">
        <authorList>
            <person name="Sun Q."/>
            <person name="Ohkuma M."/>
        </authorList>
    </citation>
    <scope>NUCLEOTIDE SEQUENCE</scope>
    <source>
        <strain evidence="2">JCM 4403</strain>
    </source>
</reference>
<accession>A0A918BWP7</accession>
<reference evidence="2" key="1">
    <citation type="journal article" date="2014" name="Int. J. Syst. Evol. Microbiol.">
        <title>Complete genome sequence of Corynebacterium casei LMG S-19264T (=DSM 44701T), isolated from a smear-ripened cheese.</title>
        <authorList>
            <consortium name="US DOE Joint Genome Institute (JGI-PGF)"/>
            <person name="Walter F."/>
            <person name="Albersmeier A."/>
            <person name="Kalinowski J."/>
            <person name="Ruckert C."/>
        </authorList>
    </citation>
    <scope>NUCLEOTIDE SEQUENCE</scope>
    <source>
        <strain evidence="2">JCM 4403</strain>
    </source>
</reference>
<feature type="region of interest" description="Disordered" evidence="1">
    <location>
        <begin position="1"/>
        <end position="36"/>
    </location>
</feature>
<evidence type="ECO:0000313" key="2">
    <source>
        <dbReference type="EMBL" id="GGQ96002.1"/>
    </source>
</evidence>
<dbReference type="AlphaFoldDB" id="A0A918BWP7"/>
<proteinExistence type="predicted"/>
<comment type="caution">
    <text evidence="2">The sequence shown here is derived from an EMBL/GenBank/DDBJ whole genome shotgun (WGS) entry which is preliminary data.</text>
</comment>
<sequence>MQQPQRVEVVEVDGHGGQPAVRQGGGERGFGGHGWGSWDVRDECRLHRTTARPHPKQTLSGRRERPEGPGHLYEALLISPHNGPDTLA</sequence>
<evidence type="ECO:0000313" key="3">
    <source>
        <dbReference type="Proteomes" id="UP000656732"/>
    </source>
</evidence>
<gene>
    <name evidence="2" type="ORF">GCM10010280_49410</name>
</gene>
<protein>
    <submittedName>
        <fullName evidence="2">Uncharacterized protein</fullName>
    </submittedName>
</protein>
<dbReference type="Proteomes" id="UP000656732">
    <property type="component" value="Unassembled WGS sequence"/>
</dbReference>